<dbReference type="InterPro" id="IPR044855">
    <property type="entry name" value="CoA-Trfase_III_dom3_sf"/>
</dbReference>
<dbReference type="Proteomes" id="UP001589707">
    <property type="component" value="Unassembled WGS sequence"/>
</dbReference>
<dbReference type="PANTHER" id="PTHR48228:SF5">
    <property type="entry name" value="ALPHA-METHYLACYL-COA RACEMASE"/>
    <property type="match status" value="1"/>
</dbReference>
<dbReference type="PANTHER" id="PTHR48228">
    <property type="entry name" value="SUCCINYL-COA--D-CITRAMALATE COA-TRANSFERASE"/>
    <property type="match status" value="1"/>
</dbReference>
<accession>A0ABV5WXL5</accession>
<dbReference type="SUPFAM" id="SSF89796">
    <property type="entry name" value="CoA-transferase family III (CaiB/BaiF)"/>
    <property type="match status" value="1"/>
</dbReference>
<evidence type="ECO:0000313" key="1">
    <source>
        <dbReference type="EMBL" id="MFB9774915.1"/>
    </source>
</evidence>
<dbReference type="EMBL" id="JBHMAU010000003">
    <property type="protein sequence ID" value="MFB9774915.1"/>
    <property type="molecule type" value="Genomic_DNA"/>
</dbReference>
<dbReference type="GO" id="GO:0016740">
    <property type="term" value="F:transferase activity"/>
    <property type="evidence" value="ECO:0007669"/>
    <property type="project" value="UniProtKB-KW"/>
</dbReference>
<dbReference type="Pfam" id="PF02515">
    <property type="entry name" value="CoA_transf_3"/>
    <property type="match status" value="1"/>
</dbReference>
<name>A0ABV5WXL5_9MICO</name>
<dbReference type="RefSeq" id="WP_376837593.1">
    <property type="nucleotide sequence ID" value="NZ_JBHMAU010000003.1"/>
</dbReference>
<sequence>MSDTSAAEAPLAGLTVVEISAFIAAPLAGMTLAQLGAEVIRIDPLGGNIDANRWPISDDGTSIYWASLNKGKRSVTLDLRGDEGRCVAVSLIAKAGTVVTNLPARGWLSYERLVADRPDLVMLRLTGSHDGSPEIDYTVNAASGFPIVTGQDERPVNNVVPAWDVIAGLYVANGILSAELVRRASGQGQEITVALSDTMLATVGNLGYIAEVQATGSTRGPLGNGLYGAYGQSFVTSDGRELMVAVISNRHWRSLGEVTGLADKLAMIGPMLDVDLTTEGGRFAARDAIDAVLRPWFAAHTADEAATALSSAGVLNGRFQTFEELVHSDPLCSLENPLFDEIDQPGVGKVLAPRNPLRFGSSPVLPAEPAPQIGEDTTDVLASTLGMSSEDISALGATGVIDS</sequence>
<dbReference type="Gene3D" id="3.40.50.10540">
    <property type="entry name" value="Crotonobetainyl-coa:carnitine coa-transferase, domain 1"/>
    <property type="match status" value="1"/>
</dbReference>
<gene>
    <name evidence="1" type="ORF">ACFFN1_00490</name>
</gene>
<dbReference type="Gene3D" id="3.30.1540.10">
    <property type="entry name" value="formyl-coa transferase, domain 3"/>
    <property type="match status" value="1"/>
</dbReference>
<evidence type="ECO:0000313" key="2">
    <source>
        <dbReference type="Proteomes" id="UP001589707"/>
    </source>
</evidence>
<comment type="caution">
    <text evidence="1">The sequence shown here is derived from an EMBL/GenBank/DDBJ whole genome shotgun (WGS) entry which is preliminary data.</text>
</comment>
<protein>
    <submittedName>
        <fullName evidence="1">CoA transferase</fullName>
    </submittedName>
</protein>
<keyword evidence="1" id="KW-0808">Transferase</keyword>
<organism evidence="1 2">
    <name type="scientific">Brevibacterium otitidis</name>
    <dbReference type="NCBI Taxonomy" id="53364"/>
    <lineage>
        <taxon>Bacteria</taxon>
        <taxon>Bacillati</taxon>
        <taxon>Actinomycetota</taxon>
        <taxon>Actinomycetes</taxon>
        <taxon>Micrococcales</taxon>
        <taxon>Brevibacteriaceae</taxon>
        <taxon>Brevibacterium</taxon>
    </lineage>
</organism>
<reference evidence="1 2" key="1">
    <citation type="submission" date="2024-09" db="EMBL/GenBank/DDBJ databases">
        <authorList>
            <person name="Sun Q."/>
            <person name="Mori K."/>
        </authorList>
    </citation>
    <scope>NUCLEOTIDE SEQUENCE [LARGE SCALE GENOMIC DNA]</scope>
    <source>
        <strain evidence="1 2">JCM 11683</strain>
    </source>
</reference>
<dbReference type="InterPro" id="IPR050509">
    <property type="entry name" value="CoA-transferase_III"/>
</dbReference>
<dbReference type="InterPro" id="IPR003673">
    <property type="entry name" value="CoA-Trfase_fam_III"/>
</dbReference>
<proteinExistence type="predicted"/>
<keyword evidence="2" id="KW-1185">Reference proteome</keyword>
<dbReference type="InterPro" id="IPR023606">
    <property type="entry name" value="CoA-Trfase_III_dom_1_sf"/>
</dbReference>